<evidence type="ECO:0000313" key="2">
    <source>
        <dbReference type="Proteomes" id="UP000262621"/>
    </source>
</evidence>
<gene>
    <name evidence="1" type="ORF">D0Q02_05915</name>
</gene>
<accession>A0A372G390</accession>
<evidence type="ECO:0000313" key="1">
    <source>
        <dbReference type="EMBL" id="RFS47515.1"/>
    </source>
</evidence>
<comment type="caution">
    <text evidence="1">The sequence shown here is derived from an EMBL/GenBank/DDBJ whole genome shotgun (WGS) entry which is preliminary data.</text>
</comment>
<dbReference type="EMBL" id="QVFU01000003">
    <property type="protein sequence ID" value="RFS47515.1"/>
    <property type="molecule type" value="Genomic_DNA"/>
</dbReference>
<reference evidence="1 2" key="1">
    <citation type="submission" date="2018-08" db="EMBL/GenBank/DDBJ databases">
        <title>Verrucosispora craniellae sp. nov., isolated from a marine sponge in the South China Sea.</title>
        <authorList>
            <person name="Li L."/>
            <person name="Lin H.W."/>
        </authorList>
    </citation>
    <scope>NUCLEOTIDE SEQUENCE [LARGE SCALE GENOMIC DNA]</scope>
    <source>
        <strain evidence="1 2">LHW63014</strain>
    </source>
</reference>
<dbReference type="Proteomes" id="UP000262621">
    <property type="component" value="Unassembled WGS sequence"/>
</dbReference>
<sequence length="150" mass="15997">MLFRGVLSVEGDLTLLNHAPAPTRSTMRLTVAADFAEVPEVRSGLQALPFIPARAARTLRILALTQGARDDPFRGEQPGKIVQECRYGDSAAFTPSSSSCSTSTSGGPATPDLVRGYAYEVRTAIAWLDGPADPQRTCVEAGMPEQMGQM</sequence>
<proteinExistence type="predicted"/>
<dbReference type="AlphaFoldDB" id="A0A372G390"/>
<protein>
    <submittedName>
        <fullName evidence="1">Uncharacterized protein</fullName>
    </submittedName>
</protein>
<keyword evidence="2" id="KW-1185">Reference proteome</keyword>
<name>A0A372G390_9ACTN</name>
<organism evidence="1 2">
    <name type="scientific">Micromonospora craniellae</name>
    <dbReference type="NCBI Taxonomy" id="2294034"/>
    <lineage>
        <taxon>Bacteria</taxon>
        <taxon>Bacillati</taxon>
        <taxon>Actinomycetota</taxon>
        <taxon>Actinomycetes</taxon>
        <taxon>Micromonosporales</taxon>
        <taxon>Micromonosporaceae</taxon>
        <taxon>Micromonospora</taxon>
    </lineage>
</organism>
<dbReference type="RefSeq" id="WP_117226949.1">
    <property type="nucleotide sequence ID" value="NZ_CP061725.1"/>
</dbReference>